<dbReference type="AlphaFoldDB" id="A0A975SNH8"/>
<evidence type="ECO:0000256" key="2">
    <source>
        <dbReference type="ARBA" id="ARBA00022837"/>
    </source>
</evidence>
<gene>
    <name evidence="4" type="ORF">Azoinq_03010</name>
</gene>
<dbReference type="InterPro" id="IPR008707">
    <property type="entry name" value="B-propeller_PilY1"/>
</dbReference>
<proteinExistence type="predicted"/>
<dbReference type="EMBL" id="CP064782">
    <property type="protein sequence ID" value="QWT49597.1"/>
    <property type="molecule type" value="Genomic_DNA"/>
</dbReference>
<dbReference type="InterPro" id="IPR018391">
    <property type="entry name" value="PQQ_b-propeller_rpt"/>
</dbReference>
<organism evidence="4 5">
    <name type="scientific">Azospira inquinata</name>
    <dbReference type="NCBI Taxonomy" id="2785627"/>
    <lineage>
        <taxon>Bacteria</taxon>
        <taxon>Pseudomonadati</taxon>
        <taxon>Pseudomonadota</taxon>
        <taxon>Betaproteobacteria</taxon>
        <taxon>Rhodocyclales</taxon>
        <taxon>Rhodocyclaceae</taxon>
        <taxon>Azospira</taxon>
    </lineage>
</organism>
<keyword evidence="2" id="KW-0106">Calcium</keyword>
<dbReference type="GO" id="GO:0046872">
    <property type="term" value="F:metal ion binding"/>
    <property type="evidence" value="ECO:0007669"/>
    <property type="project" value="UniProtKB-KW"/>
</dbReference>
<reference evidence="4" key="1">
    <citation type="submission" date="2020-11" db="EMBL/GenBank/DDBJ databases">
        <title>Azospira inquinata sp. nov.</title>
        <authorList>
            <person name="Moe W.M."/>
            <person name="Mikes M.C."/>
        </authorList>
    </citation>
    <scope>NUCLEOTIDE SEQUENCE</scope>
    <source>
        <strain evidence="4">Azo-3</strain>
    </source>
</reference>
<dbReference type="Proteomes" id="UP000683428">
    <property type="component" value="Chromosome"/>
</dbReference>
<evidence type="ECO:0000313" key="4">
    <source>
        <dbReference type="EMBL" id="QWT49597.1"/>
    </source>
</evidence>
<dbReference type="RefSeq" id="WP_216126427.1">
    <property type="nucleotide sequence ID" value="NZ_CP064782.1"/>
</dbReference>
<keyword evidence="5" id="KW-1185">Reference proteome</keyword>
<sequence>MCANNVPSGANDTNQQQHMTLFTLGLGVDGYRTYTSDYLSATSGDYYAIKQGTLDWPQVLANNISTVDDLWHAAVNGKGQYFSAKNPTTLSNGLNSALAGVSARLGSGAAAATSNLQPVAGDNYAYIGSYTSVKWYGNLESRSVDVNTGVIAPNANWCVSDITANATTGATACTGQLKGQVGSRNIYFYKANTGNKLATFSYTNLSSTQQCYFNVDPTSSNPCAGKTLSQYPTLSSNAQAASTGTNLVEYLKGSATYEMRDSNPVDQQVFRARDFIFGDVVDSQPVYVKKPYYSYTDPGYSAFKNNSTRVGTVYIGSNDGMLHAFNADNGQERWAYVPSQVMSQMYRLADSNYSSGHHYYVNGSPTVSDICTANCNSDNATWKTILVAPLNGGGFGYYALDVTNPDSPIGLWEVDNTTDPDFGYSYGSPIFTKDASGNWIMLATSGYNNITSVTNGASGRGVLFVMNPMTGSIIRKIATSAGDTTTSSGLAKIAAWTSNPMQNNQASYVYGGDLLGNVWRFDFNGGTATKIAQLTDPSGTAQPITTVPELTTIQDGNGMERTLYFVTGKYLSTADLSNTQTQTVYGFKDLYDINGVLTTPRSTLVKQTIVNSGPNSSGVNIRSVSSTSNTADMSGTDRGWYVDLPESGERGNVDPILVAGSLVIASNVPESSACTTGGHSWFNIFDYKKGATTWVSTYAGNAMIVGFVVLQTSGGLVISPIMSDGSGGANPPAVPWKSANGTVQGFRATWRQLP</sequence>
<evidence type="ECO:0000313" key="5">
    <source>
        <dbReference type="Proteomes" id="UP000683428"/>
    </source>
</evidence>
<evidence type="ECO:0000256" key="1">
    <source>
        <dbReference type="ARBA" id="ARBA00022723"/>
    </source>
</evidence>
<dbReference type="SMART" id="SM00564">
    <property type="entry name" value="PQQ"/>
    <property type="match status" value="1"/>
</dbReference>
<name>A0A975SNH8_9RHOO</name>
<evidence type="ECO:0000259" key="3">
    <source>
        <dbReference type="Pfam" id="PF05567"/>
    </source>
</evidence>
<feature type="domain" description="PilY1 beta-propeller" evidence="3">
    <location>
        <begin position="278"/>
        <end position="526"/>
    </location>
</feature>
<protein>
    <submittedName>
        <fullName evidence="4">PQQ-binding-like beta-propeller repeat protein</fullName>
    </submittedName>
</protein>
<dbReference type="Pfam" id="PF05567">
    <property type="entry name" value="T4P_PilY1"/>
    <property type="match status" value="1"/>
</dbReference>
<dbReference type="KEGG" id="aiq:Azoinq_03010"/>
<keyword evidence="1" id="KW-0479">Metal-binding</keyword>
<accession>A0A975SNH8</accession>